<reference evidence="1" key="1">
    <citation type="submission" date="2021-01" db="UniProtKB">
        <authorList>
            <consortium name="EnsemblMetazoa"/>
        </authorList>
    </citation>
    <scope>IDENTIFICATION</scope>
</reference>
<dbReference type="KEGG" id="nvi:100114894"/>
<evidence type="ECO:0000313" key="1">
    <source>
        <dbReference type="EnsemblMetazoa" id="XP_016843304"/>
    </source>
</evidence>
<dbReference type="OrthoDB" id="10044855at2759"/>
<evidence type="ECO:0000313" key="2">
    <source>
        <dbReference type="Proteomes" id="UP000002358"/>
    </source>
</evidence>
<dbReference type="InParanoid" id="A0A7M7J0B8"/>
<dbReference type="AlphaFoldDB" id="A0A7M7J0B8"/>
<dbReference type="SMR" id="A0A7M7J0B8"/>
<name>A0A7M7J0B8_NASVI</name>
<proteinExistence type="predicted"/>
<dbReference type="RefSeq" id="XP_016843304.1">
    <property type="nucleotide sequence ID" value="XM_016987815.2"/>
</dbReference>
<dbReference type="Proteomes" id="UP000002358">
    <property type="component" value="Unassembled WGS sequence"/>
</dbReference>
<dbReference type="EnsemblMetazoa" id="XM_016987815">
    <property type="protein sequence ID" value="XP_016843304"/>
    <property type="gene ID" value="LOC100114894"/>
</dbReference>
<sequence>MVKKGGPVVKTAAPERTHGVGGIGCCCIRCCTCVHVEFLKTLPGMIKVLEALVNFIIQGLLVNYGLKYHAQIGSAFEGALTTSAACFLNSGVLLLCYIFSEKSYKLVQSSYFVSIMPVIS</sequence>
<keyword evidence="2" id="KW-1185">Reference proteome</keyword>
<accession>A0A7M7J0B8</accession>
<dbReference type="GeneID" id="100114894"/>
<organism evidence="1 2">
    <name type="scientific">Nasonia vitripennis</name>
    <name type="common">Parasitic wasp</name>
    <dbReference type="NCBI Taxonomy" id="7425"/>
    <lineage>
        <taxon>Eukaryota</taxon>
        <taxon>Metazoa</taxon>
        <taxon>Ecdysozoa</taxon>
        <taxon>Arthropoda</taxon>
        <taxon>Hexapoda</taxon>
        <taxon>Insecta</taxon>
        <taxon>Pterygota</taxon>
        <taxon>Neoptera</taxon>
        <taxon>Endopterygota</taxon>
        <taxon>Hymenoptera</taxon>
        <taxon>Apocrita</taxon>
        <taxon>Proctotrupomorpha</taxon>
        <taxon>Chalcidoidea</taxon>
        <taxon>Pteromalidae</taxon>
        <taxon>Pteromalinae</taxon>
        <taxon>Nasonia</taxon>
    </lineage>
</organism>
<protein>
    <submittedName>
        <fullName evidence="1">Uncharacterized protein</fullName>
    </submittedName>
</protein>